<accession>A0A7D9LAI6</accession>
<dbReference type="SUPFAM" id="SSF57667">
    <property type="entry name" value="beta-beta-alpha zinc fingers"/>
    <property type="match status" value="1"/>
</dbReference>
<dbReference type="GO" id="GO:0003677">
    <property type="term" value="F:DNA binding"/>
    <property type="evidence" value="ECO:0007669"/>
    <property type="project" value="InterPro"/>
</dbReference>
<evidence type="ECO:0000313" key="6">
    <source>
        <dbReference type="Proteomes" id="UP001152795"/>
    </source>
</evidence>
<dbReference type="EMBL" id="CACRXK020014610">
    <property type="protein sequence ID" value="CAB4027115.1"/>
    <property type="molecule type" value="Genomic_DNA"/>
</dbReference>
<gene>
    <name evidence="5" type="ORF">PACLA_8A072432</name>
</gene>
<evidence type="ECO:0000313" key="5">
    <source>
        <dbReference type="EMBL" id="CAB4027115.1"/>
    </source>
</evidence>
<feature type="compositionally biased region" description="Polar residues" evidence="4">
    <location>
        <begin position="88"/>
        <end position="110"/>
    </location>
</feature>
<evidence type="ECO:0000256" key="2">
    <source>
        <dbReference type="ARBA" id="ARBA00022771"/>
    </source>
</evidence>
<dbReference type="GO" id="GO:0008270">
    <property type="term" value="F:zinc ion binding"/>
    <property type="evidence" value="ECO:0007669"/>
    <property type="project" value="UniProtKB-KW"/>
</dbReference>
<dbReference type="Pfam" id="PF02892">
    <property type="entry name" value="zf-BED"/>
    <property type="match status" value="1"/>
</dbReference>
<organism evidence="5 6">
    <name type="scientific">Paramuricea clavata</name>
    <name type="common">Red gorgonian</name>
    <name type="synonym">Violescent sea-whip</name>
    <dbReference type="NCBI Taxonomy" id="317549"/>
    <lineage>
        <taxon>Eukaryota</taxon>
        <taxon>Metazoa</taxon>
        <taxon>Cnidaria</taxon>
        <taxon>Anthozoa</taxon>
        <taxon>Octocorallia</taxon>
        <taxon>Malacalcyonacea</taxon>
        <taxon>Plexauridae</taxon>
        <taxon>Paramuricea</taxon>
    </lineage>
</organism>
<reference evidence="5" key="1">
    <citation type="submission" date="2020-04" db="EMBL/GenBank/DDBJ databases">
        <authorList>
            <person name="Alioto T."/>
            <person name="Alioto T."/>
            <person name="Gomez Garrido J."/>
        </authorList>
    </citation>
    <scope>NUCLEOTIDE SEQUENCE</scope>
    <source>
        <strain evidence="5">A484AB</strain>
    </source>
</reference>
<keyword evidence="3" id="KW-0862">Zinc</keyword>
<dbReference type="OrthoDB" id="2438421at2759"/>
<dbReference type="InterPro" id="IPR036236">
    <property type="entry name" value="Znf_C2H2_sf"/>
</dbReference>
<dbReference type="Proteomes" id="UP001152795">
    <property type="component" value="Unassembled WGS sequence"/>
</dbReference>
<dbReference type="AlphaFoldDB" id="A0A7D9LAI6"/>
<feature type="region of interest" description="Disordered" evidence="4">
    <location>
        <begin position="61"/>
        <end position="126"/>
    </location>
</feature>
<sequence>MASTSDHSDVGVSVGNYNKRKRSAVWDYFKKSEIEGKSKCLLCKEVVKHLSNTSNLAKHLKGKHLPEYNIYEKPKNEDEESRKKRKPQAQSVQLTLQATINKTQKYSSTCRRQKKTRRGFSGNGSD</sequence>
<feature type="compositionally biased region" description="Basic and acidic residues" evidence="4">
    <location>
        <begin position="64"/>
        <end position="82"/>
    </location>
</feature>
<proteinExistence type="predicted"/>
<comment type="caution">
    <text evidence="5">The sequence shown here is derived from an EMBL/GenBank/DDBJ whole genome shotgun (WGS) entry which is preliminary data.</text>
</comment>
<keyword evidence="1" id="KW-0479">Metal-binding</keyword>
<evidence type="ECO:0000256" key="1">
    <source>
        <dbReference type="ARBA" id="ARBA00022723"/>
    </source>
</evidence>
<dbReference type="PROSITE" id="PS50808">
    <property type="entry name" value="ZF_BED"/>
    <property type="match status" value="1"/>
</dbReference>
<protein>
    <submittedName>
        <fullName evidence="5">Inner centromere -like</fullName>
    </submittedName>
</protein>
<name>A0A7D9LAI6_PARCT</name>
<keyword evidence="2" id="KW-0863">Zinc-finger</keyword>
<evidence type="ECO:0000256" key="4">
    <source>
        <dbReference type="SAM" id="MobiDB-lite"/>
    </source>
</evidence>
<evidence type="ECO:0000256" key="3">
    <source>
        <dbReference type="ARBA" id="ARBA00022833"/>
    </source>
</evidence>
<dbReference type="InterPro" id="IPR003656">
    <property type="entry name" value="Znf_BED"/>
</dbReference>
<dbReference type="SMART" id="SM00614">
    <property type="entry name" value="ZnF_BED"/>
    <property type="match status" value="1"/>
</dbReference>
<keyword evidence="6" id="KW-1185">Reference proteome</keyword>